<feature type="compositionally biased region" description="Basic and acidic residues" evidence="4">
    <location>
        <begin position="599"/>
        <end position="611"/>
    </location>
</feature>
<dbReference type="Proteomes" id="UP000694941">
    <property type="component" value="Unplaced"/>
</dbReference>
<dbReference type="RefSeq" id="XP_022254787.1">
    <property type="nucleotide sequence ID" value="XM_022399079.1"/>
</dbReference>
<dbReference type="InterPro" id="IPR011124">
    <property type="entry name" value="Znf_CW"/>
</dbReference>
<evidence type="ECO:0000256" key="4">
    <source>
        <dbReference type="SAM" id="MobiDB-lite"/>
    </source>
</evidence>
<feature type="compositionally biased region" description="Polar residues" evidence="4">
    <location>
        <begin position="631"/>
        <end position="640"/>
    </location>
</feature>
<evidence type="ECO:0000259" key="6">
    <source>
        <dbReference type="PROSITE" id="PS51050"/>
    </source>
</evidence>
<feature type="compositionally biased region" description="Basic and acidic residues" evidence="4">
    <location>
        <begin position="158"/>
        <end position="170"/>
    </location>
</feature>
<keyword evidence="7" id="KW-1185">Reference proteome</keyword>
<dbReference type="PROSITE" id="PS51050">
    <property type="entry name" value="ZF_CW"/>
    <property type="match status" value="1"/>
</dbReference>
<evidence type="ECO:0000256" key="3">
    <source>
        <dbReference type="ARBA" id="ARBA00022833"/>
    </source>
</evidence>
<feature type="compositionally biased region" description="Basic and acidic residues" evidence="4">
    <location>
        <begin position="559"/>
        <end position="569"/>
    </location>
</feature>
<dbReference type="PANTHER" id="PTHR15999:SF2">
    <property type="entry name" value="ZINC FINGER CW-TYPE PWWP DOMAIN PROTEIN 1"/>
    <property type="match status" value="1"/>
</dbReference>
<feature type="region of interest" description="Disordered" evidence="4">
    <location>
        <begin position="102"/>
        <end position="170"/>
    </location>
</feature>
<keyword evidence="1" id="KW-0479">Metal-binding</keyword>
<feature type="domain" description="PWWP" evidence="5">
    <location>
        <begin position="255"/>
        <end position="320"/>
    </location>
</feature>
<protein>
    <submittedName>
        <fullName evidence="8">Zinc finger CW-type PWWP domain protein 1-like</fullName>
    </submittedName>
</protein>
<feature type="region of interest" description="Disordered" evidence="4">
    <location>
        <begin position="494"/>
        <end position="666"/>
    </location>
</feature>
<evidence type="ECO:0000256" key="1">
    <source>
        <dbReference type="ARBA" id="ARBA00022723"/>
    </source>
</evidence>
<dbReference type="SUPFAM" id="SSF63748">
    <property type="entry name" value="Tudor/PWWP/MBT"/>
    <property type="match status" value="1"/>
</dbReference>
<dbReference type="Pfam" id="PF00855">
    <property type="entry name" value="PWWP"/>
    <property type="match status" value="1"/>
</dbReference>
<feature type="compositionally biased region" description="Basic and acidic residues" evidence="4">
    <location>
        <begin position="74"/>
        <end position="86"/>
    </location>
</feature>
<accession>A0ABM1TFY1</accession>
<dbReference type="CDD" id="cd20145">
    <property type="entry name" value="PWWP_ZCWPW1"/>
    <property type="match status" value="1"/>
</dbReference>
<dbReference type="InterPro" id="IPR000313">
    <property type="entry name" value="PWWP_dom"/>
</dbReference>
<evidence type="ECO:0000313" key="7">
    <source>
        <dbReference type="Proteomes" id="UP000694941"/>
    </source>
</evidence>
<dbReference type="GeneID" id="106470468"/>
<dbReference type="PANTHER" id="PTHR15999">
    <property type="entry name" value="ZINC FINGER CW-TYPE PWWP DOMAIN PROTEIN 1"/>
    <property type="match status" value="1"/>
</dbReference>
<feature type="domain" description="CW-type" evidence="6">
    <location>
        <begin position="190"/>
        <end position="244"/>
    </location>
</feature>
<dbReference type="InterPro" id="IPR042778">
    <property type="entry name" value="ZCWPW1/ZCWPW2"/>
</dbReference>
<name>A0ABM1TFY1_LIMPO</name>
<reference evidence="8" key="1">
    <citation type="submission" date="2025-08" db="UniProtKB">
        <authorList>
            <consortium name="RefSeq"/>
        </authorList>
    </citation>
    <scope>IDENTIFICATION</scope>
    <source>
        <tissue evidence="8">Muscle</tissue>
    </source>
</reference>
<feature type="region of interest" description="Disordered" evidence="4">
    <location>
        <begin position="61"/>
        <end position="90"/>
    </location>
</feature>
<dbReference type="SMART" id="SM00293">
    <property type="entry name" value="PWWP"/>
    <property type="match status" value="1"/>
</dbReference>
<keyword evidence="2" id="KW-0863">Zinc-finger</keyword>
<keyword evidence="3" id="KW-0862">Zinc</keyword>
<feature type="compositionally biased region" description="Low complexity" evidence="4">
    <location>
        <begin position="1"/>
        <end position="13"/>
    </location>
</feature>
<organism evidence="7 8">
    <name type="scientific">Limulus polyphemus</name>
    <name type="common">Atlantic horseshoe crab</name>
    <dbReference type="NCBI Taxonomy" id="6850"/>
    <lineage>
        <taxon>Eukaryota</taxon>
        <taxon>Metazoa</taxon>
        <taxon>Ecdysozoa</taxon>
        <taxon>Arthropoda</taxon>
        <taxon>Chelicerata</taxon>
        <taxon>Merostomata</taxon>
        <taxon>Xiphosura</taxon>
        <taxon>Limulidae</taxon>
        <taxon>Limulus</taxon>
    </lineage>
</organism>
<dbReference type="Gene3D" id="2.30.30.140">
    <property type="match status" value="1"/>
</dbReference>
<gene>
    <name evidence="8" type="primary">LOC106470468</name>
</gene>
<evidence type="ECO:0000256" key="2">
    <source>
        <dbReference type="ARBA" id="ARBA00022771"/>
    </source>
</evidence>
<evidence type="ECO:0000313" key="8">
    <source>
        <dbReference type="RefSeq" id="XP_022254787.1"/>
    </source>
</evidence>
<dbReference type="Gene3D" id="3.30.40.100">
    <property type="match status" value="1"/>
</dbReference>
<evidence type="ECO:0000259" key="5">
    <source>
        <dbReference type="PROSITE" id="PS50812"/>
    </source>
</evidence>
<sequence length="666" mass="76254">MTSSSDSRSNSDNEQLEVASHYKQGPHDPKKALCKKLKKSVRSLTDEEYDEIFNSVIRHAVERNGGEEAEIDNDDQRNGDEERVHQENPCVNFCSVIQQRNEVTPEASDEETDNDSSSAPPPVKKKNMITNKRSALGPKQLTFVPPNVTSDTASSCKDIPEKKQNSEQDPIVKKLSSKESFIALQNKRIQDADGTWVQCTNSMCSKWRYLPEVKEPYLVPHDWVCSMNTDTKKNSCSIPEVDYSNLDFVFTKFTVGSIVWARVDGYPWWPAMVEDDPDVESFFWTNGFSDVPTAYHVVFLDELITRAWVGIHSIRPFTTDQEIQEVHRKYRKRKYENQIREAKTRAIKALQMTIEERLKTFSFAYRYKGPWSKSKTEDTHYLDKKKDRTSKVKEHELDLSKSELLDTPMNDAEAASLFEELDEVVSIDSLDIFDTIESDSEQKENYVPTKNKNEFDTTEVEEIDLTETKFHKEFGGGDAAVSLNAIAKSSNNLKKTKQGSVTPHKRDSNINIKKTIKNNDTEKKFSRERKKKLENKENLQESKMSNNSNHLTLTKRHQKMDSVEDDSKNVGKNKHVFKPPTRSAQSTDHVVVQKKKSDKKKEGNNTPKKDFQCNNTLKENMKPRKELFGSPTGSRTSSFGVTVDSETSELKNTDSQDSSPFELEEE</sequence>
<proteinExistence type="predicted"/>
<dbReference type="Pfam" id="PF07496">
    <property type="entry name" value="zf-CW"/>
    <property type="match status" value="1"/>
</dbReference>
<dbReference type="PROSITE" id="PS50812">
    <property type="entry name" value="PWWP"/>
    <property type="match status" value="1"/>
</dbReference>
<feature type="region of interest" description="Disordered" evidence="4">
    <location>
        <begin position="1"/>
        <end position="31"/>
    </location>
</feature>